<sequence>MASVLMPLAEGFEELEAVTIVDVLRRGGIEVVLAGLEGPEPVTGSRETRIVPDAALDDVMDRDFDMITLPGGMPGVDHLKRDGRIQKLIERYQQSGKFTTAICAAPSILAAYGHLEGRQATSNPKFMNQVNIGDVDYVEDPVVVDGSVVTSRGPGTSMDFGLKLVEMLAGDEARDKVEAGLVRIH</sequence>
<name>A0ABV4TTK8_9GAMM</name>
<dbReference type="RefSeq" id="WP_373655259.1">
    <property type="nucleotide sequence ID" value="NZ_JBGUAW010000004.1"/>
</dbReference>
<dbReference type="Proteomes" id="UP001575181">
    <property type="component" value="Unassembled WGS sequence"/>
</dbReference>
<dbReference type="Pfam" id="PF01965">
    <property type="entry name" value="DJ-1_PfpI"/>
    <property type="match status" value="1"/>
</dbReference>
<proteinExistence type="predicted"/>
<organism evidence="2 3">
    <name type="scientific">Thiohalorhabdus methylotrophus</name>
    <dbReference type="NCBI Taxonomy" id="3242694"/>
    <lineage>
        <taxon>Bacteria</taxon>
        <taxon>Pseudomonadati</taxon>
        <taxon>Pseudomonadota</taxon>
        <taxon>Gammaproteobacteria</taxon>
        <taxon>Thiohalorhabdales</taxon>
        <taxon>Thiohalorhabdaceae</taxon>
        <taxon>Thiohalorhabdus</taxon>
    </lineage>
</organism>
<dbReference type="InterPro" id="IPR050325">
    <property type="entry name" value="Prot/Nucl_acid_deglycase"/>
</dbReference>
<evidence type="ECO:0000313" key="2">
    <source>
        <dbReference type="EMBL" id="MFA9460474.1"/>
    </source>
</evidence>
<protein>
    <submittedName>
        <fullName evidence="2">DJ-1 family glyoxalase III</fullName>
    </submittedName>
</protein>
<dbReference type="EMBL" id="JBGUAW010000004">
    <property type="protein sequence ID" value="MFA9460474.1"/>
    <property type="molecule type" value="Genomic_DNA"/>
</dbReference>
<accession>A0ABV4TTK8</accession>
<dbReference type="PANTHER" id="PTHR48094">
    <property type="entry name" value="PROTEIN/NUCLEIC ACID DEGLYCASE DJ-1-RELATED"/>
    <property type="match status" value="1"/>
</dbReference>
<comment type="caution">
    <text evidence="2">The sequence shown here is derived from an EMBL/GenBank/DDBJ whole genome shotgun (WGS) entry which is preliminary data.</text>
</comment>
<dbReference type="InterPro" id="IPR002818">
    <property type="entry name" value="DJ-1/PfpI"/>
</dbReference>
<dbReference type="InterPro" id="IPR006287">
    <property type="entry name" value="DJ-1"/>
</dbReference>
<dbReference type="PANTHER" id="PTHR48094:SF12">
    <property type="entry name" value="PARKINSON DISEASE PROTEIN 7 HOMOLOG"/>
    <property type="match status" value="1"/>
</dbReference>
<dbReference type="SUPFAM" id="SSF52317">
    <property type="entry name" value="Class I glutamine amidotransferase-like"/>
    <property type="match status" value="1"/>
</dbReference>
<evidence type="ECO:0000259" key="1">
    <source>
        <dbReference type="Pfam" id="PF01965"/>
    </source>
</evidence>
<evidence type="ECO:0000313" key="3">
    <source>
        <dbReference type="Proteomes" id="UP001575181"/>
    </source>
</evidence>
<dbReference type="CDD" id="cd03135">
    <property type="entry name" value="GATase1_DJ-1"/>
    <property type="match status" value="1"/>
</dbReference>
<dbReference type="Gene3D" id="3.40.50.880">
    <property type="match status" value="1"/>
</dbReference>
<keyword evidence="3" id="KW-1185">Reference proteome</keyword>
<gene>
    <name evidence="2" type="ORF">ACERLL_06485</name>
</gene>
<dbReference type="InterPro" id="IPR029062">
    <property type="entry name" value="Class_I_gatase-like"/>
</dbReference>
<dbReference type="NCBIfam" id="TIGR01383">
    <property type="entry name" value="not_thiJ"/>
    <property type="match status" value="1"/>
</dbReference>
<feature type="domain" description="DJ-1/PfpI" evidence="1">
    <location>
        <begin position="3"/>
        <end position="166"/>
    </location>
</feature>
<reference evidence="2 3" key="1">
    <citation type="submission" date="2024-08" db="EMBL/GenBank/DDBJ databases">
        <title>Whole-genome sequencing of halo(alkali)philic microorganisms from hypersaline lakes.</title>
        <authorList>
            <person name="Sorokin D.Y."/>
            <person name="Merkel A.Y."/>
            <person name="Messina E."/>
            <person name="Yakimov M."/>
        </authorList>
    </citation>
    <scope>NUCLEOTIDE SEQUENCE [LARGE SCALE GENOMIC DNA]</scope>
    <source>
        <strain evidence="2 3">Cl-TMA</strain>
    </source>
</reference>